<evidence type="ECO:0000259" key="17">
    <source>
        <dbReference type="Pfam" id="PF00275"/>
    </source>
</evidence>
<dbReference type="InterPro" id="IPR001381">
    <property type="entry name" value="DHquinase_I"/>
</dbReference>
<feature type="binding site" evidence="16">
    <location>
        <position position="586"/>
    </location>
    <ligand>
        <name>3-phosphoshikimate</name>
        <dbReference type="ChEBI" id="CHEBI:145989"/>
    </ligand>
</feature>
<evidence type="ECO:0000313" key="19">
    <source>
        <dbReference type="Proteomes" id="UP000725002"/>
    </source>
</evidence>
<keyword evidence="5 16" id="KW-0808">Transferase</keyword>
<comment type="similarity">
    <text evidence="3 16">Belongs to the EPSP synthase family.</text>
</comment>
<feature type="binding site" evidence="16">
    <location>
        <position position="250"/>
    </location>
    <ligand>
        <name>3-phosphoshikimate</name>
        <dbReference type="ChEBI" id="CHEBI:145989"/>
    </ligand>
</feature>
<keyword evidence="11" id="KW-0521">NADP</keyword>
<evidence type="ECO:0000256" key="15">
    <source>
        <dbReference type="ARBA" id="ARBA00044633"/>
    </source>
</evidence>
<dbReference type="GO" id="GO:0005737">
    <property type="term" value="C:cytoplasm"/>
    <property type="evidence" value="ECO:0007669"/>
    <property type="project" value="UniProtKB-SubCell"/>
</dbReference>
<dbReference type="CDD" id="cd01556">
    <property type="entry name" value="EPSP_synthase"/>
    <property type="match status" value="1"/>
</dbReference>
<feature type="binding site" evidence="16">
    <location>
        <position position="590"/>
    </location>
    <ligand>
        <name>phosphoenolpyruvate</name>
        <dbReference type="ChEBI" id="CHEBI:58702"/>
    </ligand>
</feature>
<comment type="cofactor">
    <cofactor evidence="1">
        <name>Zn(2+)</name>
        <dbReference type="ChEBI" id="CHEBI:29105"/>
    </cofactor>
</comment>
<dbReference type="Proteomes" id="UP000725002">
    <property type="component" value="Unassembled WGS sequence"/>
</dbReference>
<dbReference type="Gene3D" id="3.65.10.10">
    <property type="entry name" value="Enolpyruvate transferase domain"/>
    <property type="match status" value="2"/>
</dbReference>
<feature type="binding site" evidence="16">
    <location>
        <position position="353"/>
    </location>
    <ligand>
        <name>phosphoenolpyruvate</name>
        <dbReference type="ChEBI" id="CHEBI:58702"/>
    </ligand>
</feature>
<evidence type="ECO:0000256" key="3">
    <source>
        <dbReference type="ARBA" id="ARBA00009948"/>
    </source>
</evidence>
<evidence type="ECO:0000256" key="11">
    <source>
        <dbReference type="ARBA" id="ARBA00022857"/>
    </source>
</evidence>
<feature type="domain" description="Enolpyruvate transferase" evidence="17">
    <location>
        <begin position="242"/>
        <end position="674"/>
    </location>
</feature>
<dbReference type="Pfam" id="PF00275">
    <property type="entry name" value="EPSP_synthase"/>
    <property type="match status" value="1"/>
</dbReference>
<accession>A0A940DV15</accession>
<dbReference type="EMBL" id="JADILV010000082">
    <property type="protein sequence ID" value="MBO8484685.1"/>
    <property type="molecule type" value="Genomic_DNA"/>
</dbReference>
<keyword evidence="13 16" id="KW-0057">Aromatic amino acid biosynthesis</keyword>
<evidence type="ECO:0000256" key="16">
    <source>
        <dbReference type="HAMAP-Rule" id="MF_00210"/>
    </source>
</evidence>
<dbReference type="GO" id="GO:0009073">
    <property type="term" value="P:aromatic amino acid family biosynthetic process"/>
    <property type="evidence" value="ECO:0007669"/>
    <property type="project" value="UniProtKB-KW"/>
</dbReference>
<dbReference type="Gene3D" id="3.20.20.70">
    <property type="entry name" value="Aldolase class I"/>
    <property type="match status" value="1"/>
</dbReference>
<evidence type="ECO:0000256" key="8">
    <source>
        <dbReference type="ARBA" id="ARBA00022777"/>
    </source>
</evidence>
<proteinExistence type="inferred from homology"/>
<name>A0A940DV15_9BACT</name>
<dbReference type="InterPro" id="IPR013792">
    <property type="entry name" value="RNA3'P_cycl/enolpyr_Trfase_a/b"/>
</dbReference>
<comment type="subcellular location">
    <subcellularLocation>
        <location evidence="16">Cytoplasm</location>
    </subcellularLocation>
</comment>
<comment type="subunit">
    <text evidence="16">Monomer.</text>
</comment>
<reference evidence="18" key="2">
    <citation type="journal article" date="2021" name="PeerJ">
        <title>Extensive microbial diversity within the chicken gut microbiome revealed by metagenomics and culture.</title>
        <authorList>
            <person name="Gilroy R."/>
            <person name="Ravi A."/>
            <person name="Getino M."/>
            <person name="Pursley I."/>
            <person name="Horton D.L."/>
            <person name="Alikhan N.F."/>
            <person name="Baker D."/>
            <person name="Gharbi K."/>
            <person name="Hall N."/>
            <person name="Watson M."/>
            <person name="Adriaenssens E.M."/>
            <person name="Foster-Nyarko E."/>
            <person name="Jarju S."/>
            <person name="Secka A."/>
            <person name="Antonio M."/>
            <person name="Oren A."/>
            <person name="Chaudhuri R.R."/>
            <person name="La Ragione R."/>
            <person name="Hildebrand F."/>
            <person name="Pallen M.J."/>
        </authorList>
    </citation>
    <scope>NUCLEOTIDE SEQUENCE</scope>
    <source>
        <strain evidence="18">G3-8215</strain>
    </source>
</reference>
<feature type="binding site" evidence="16">
    <location>
        <position position="641"/>
    </location>
    <ligand>
        <name>phosphoenolpyruvate</name>
        <dbReference type="ChEBI" id="CHEBI:58702"/>
    </ligand>
</feature>
<dbReference type="GO" id="GO:0016301">
    <property type="term" value="F:kinase activity"/>
    <property type="evidence" value="ECO:0007669"/>
    <property type="project" value="UniProtKB-KW"/>
</dbReference>
<keyword evidence="9" id="KW-0862">Zinc</keyword>
<dbReference type="InterPro" id="IPR036968">
    <property type="entry name" value="Enolpyruvate_Tfrase_sf"/>
</dbReference>
<dbReference type="InterPro" id="IPR001986">
    <property type="entry name" value="Enolpyruvate_Tfrase_dom"/>
</dbReference>
<keyword evidence="16" id="KW-0963">Cytoplasm</keyword>
<dbReference type="CDD" id="cd00502">
    <property type="entry name" value="DHQase_I"/>
    <property type="match status" value="1"/>
</dbReference>
<feature type="binding site" evidence="16">
    <location>
        <position position="249"/>
    </location>
    <ligand>
        <name>3-phosphoshikimate</name>
        <dbReference type="ChEBI" id="CHEBI:145989"/>
    </ligand>
</feature>
<dbReference type="PANTHER" id="PTHR21090:SF5">
    <property type="entry name" value="PENTAFUNCTIONAL AROM POLYPEPTIDE"/>
    <property type="match status" value="1"/>
</dbReference>
<dbReference type="EC" id="2.5.1.19" evidence="16"/>
<dbReference type="GO" id="GO:0009423">
    <property type="term" value="P:chorismate biosynthetic process"/>
    <property type="evidence" value="ECO:0007669"/>
    <property type="project" value="UniProtKB-UniRule"/>
</dbReference>
<evidence type="ECO:0000256" key="7">
    <source>
        <dbReference type="ARBA" id="ARBA00022741"/>
    </source>
</evidence>
<dbReference type="InterPro" id="IPR013785">
    <property type="entry name" value="Aldolase_TIM"/>
</dbReference>
<evidence type="ECO:0000256" key="6">
    <source>
        <dbReference type="ARBA" id="ARBA00022723"/>
    </source>
</evidence>
<comment type="function">
    <text evidence="16">Catalyzes the transfer of the enolpyruvyl moiety of phosphoenolpyruvate (PEP) to the 5-hydroxyl of shikimate-3-phosphate (S3P) to produce enolpyruvyl shikimate-3-phosphate and inorganic phosphate.</text>
</comment>
<gene>
    <name evidence="16" type="primary">aroA</name>
    <name evidence="18" type="ORF">IAB75_11345</name>
</gene>
<dbReference type="SUPFAM" id="SSF51569">
    <property type="entry name" value="Aldolase"/>
    <property type="match status" value="1"/>
</dbReference>
<sequence>MICTTIQKEDPEEVIKAVSRCEMAEIRLDSCDMGPERIQECFSMDVPLVATCRIASLMEKNPAMTEAAAVRTSEERLIRAIIAGARYADVEIEAPKQMVKRVALAARENGTVLIRSYHNFKCTDSSDDLKSIVEKCLYHDGEIAKIVTMAVSDEDSDRVLSLYGSFDPSKLIAFCMGGHGRDSRLECLKKGAPFTYAALDGDPPAAPGQWSDREMYRAVYGGRRFVGYPDAGMCVSDRPCRQIRVPSSKSFAQRAIIAAALCDGMSHLRHYSDCGDNAAAIAVARSLGADVSIDGDTLVIKGAGTERAGSLVGASGTLHVGESGLLARLMMPLVSVLSPVPVTLTGEKTLSGRILSGVDGIMERFGVKISGQDGLCRVPLRINGRLVPCRTDFSGTDGSQIISGLLMALPLAGKNSSFTVHDPVSIPYMFITVDILKKFGIKISDELLGGDDFMLSSGSWDFCSDIVFKIKGGQRYTPADLDLEGDWSTAANFLVAGAVFGRAELSGLDTGSIQADLSIMDILMDAGAGLSQYDGNDGNIAVQRAPLRSFTTDASQCPDLFPIISVLAAFCQGTSRISGVRRLSHKESDRGKAILEMLSRMGVNAAIEEDTLIIEGHSLDSRILTGTLLKGGFYRTCHDHRMAMALSVASLGADSPIEIDDRDCVAKSCPMFFDLFKSFVS</sequence>
<comment type="caution">
    <text evidence="18">The sequence shown here is derived from an EMBL/GenBank/DDBJ whole genome shotgun (WGS) entry which is preliminary data.</text>
</comment>
<organism evidence="18 19">
    <name type="scientific">Candidatus Cryptobacteroides avicola</name>
    <dbReference type="NCBI Taxonomy" id="2840757"/>
    <lineage>
        <taxon>Bacteria</taxon>
        <taxon>Pseudomonadati</taxon>
        <taxon>Bacteroidota</taxon>
        <taxon>Bacteroidia</taxon>
        <taxon>Bacteroidales</taxon>
        <taxon>Candidatus Cryptobacteroides</taxon>
    </lineage>
</organism>
<dbReference type="GO" id="GO:0046872">
    <property type="term" value="F:metal ion binding"/>
    <property type="evidence" value="ECO:0007669"/>
    <property type="project" value="UniProtKB-KW"/>
</dbReference>
<keyword evidence="6" id="KW-0479">Metal-binding</keyword>
<dbReference type="InterPro" id="IPR006264">
    <property type="entry name" value="EPSP_synthase"/>
</dbReference>
<feature type="binding site" evidence="16">
    <location>
        <position position="559"/>
    </location>
    <ligand>
        <name>3-phosphoshikimate</name>
        <dbReference type="ChEBI" id="CHEBI:145989"/>
    </ligand>
</feature>
<evidence type="ECO:0000256" key="5">
    <source>
        <dbReference type="ARBA" id="ARBA00022679"/>
    </source>
</evidence>
<comment type="pathway">
    <text evidence="2 16">Metabolic intermediate biosynthesis; chorismate biosynthesis; chorismate from D-erythrose 4-phosphate and phosphoenolpyruvate: step 6/7.</text>
</comment>
<keyword evidence="4 16" id="KW-0028">Amino-acid biosynthesis</keyword>
<evidence type="ECO:0000256" key="9">
    <source>
        <dbReference type="ARBA" id="ARBA00022833"/>
    </source>
</evidence>
<feature type="active site" description="Proton acceptor" evidence="16">
    <location>
        <position position="559"/>
    </location>
</feature>
<keyword evidence="12" id="KW-0560">Oxidoreductase</keyword>
<dbReference type="HAMAP" id="MF_00210">
    <property type="entry name" value="EPSP_synth"/>
    <property type="match status" value="1"/>
</dbReference>
<evidence type="ECO:0000256" key="10">
    <source>
        <dbReference type="ARBA" id="ARBA00022840"/>
    </source>
</evidence>
<comment type="caution">
    <text evidence="16">Lacks conserved residue(s) required for the propagation of feature annotation.</text>
</comment>
<dbReference type="GO" id="GO:0005524">
    <property type="term" value="F:ATP binding"/>
    <property type="evidence" value="ECO:0007669"/>
    <property type="project" value="UniProtKB-KW"/>
</dbReference>
<dbReference type="InterPro" id="IPR018508">
    <property type="entry name" value="3-dehydroquinate_DH_AS"/>
</dbReference>
<evidence type="ECO:0000256" key="12">
    <source>
        <dbReference type="ARBA" id="ARBA00023002"/>
    </source>
</evidence>
<dbReference type="PROSITE" id="PS01028">
    <property type="entry name" value="DEHYDROQUINASE_I"/>
    <property type="match status" value="1"/>
</dbReference>
<keyword evidence="10" id="KW-0067">ATP-binding</keyword>
<dbReference type="GO" id="GO:0008652">
    <property type="term" value="P:amino acid biosynthetic process"/>
    <property type="evidence" value="ECO:0007669"/>
    <property type="project" value="UniProtKB-KW"/>
</dbReference>
<feature type="binding site" evidence="16">
    <location>
        <position position="324"/>
    </location>
    <ligand>
        <name>phosphoenolpyruvate</name>
        <dbReference type="ChEBI" id="CHEBI:58702"/>
    </ligand>
</feature>
<feature type="binding site" evidence="16">
    <location>
        <position position="399"/>
    </location>
    <ligand>
        <name>3-phosphoshikimate</name>
        <dbReference type="ChEBI" id="CHEBI:145989"/>
    </ligand>
</feature>
<feature type="binding site" evidence="16">
    <location>
        <position position="400"/>
    </location>
    <ligand>
        <name>3-phosphoshikimate</name>
        <dbReference type="ChEBI" id="CHEBI:145989"/>
    </ligand>
</feature>
<evidence type="ECO:0000256" key="14">
    <source>
        <dbReference type="ARBA" id="ARBA00023239"/>
    </source>
</evidence>
<feature type="binding site" evidence="16">
    <location>
        <position position="249"/>
    </location>
    <ligand>
        <name>phosphoenolpyruvate</name>
        <dbReference type="ChEBI" id="CHEBI:58702"/>
    </ligand>
</feature>
<dbReference type="GO" id="GO:0003866">
    <property type="term" value="F:3-phosphoshikimate 1-carboxyvinyltransferase activity"/>
    <property type="evidence" value="ECO:0007669"/>
    <property type="project" value="UniProtKB-UniRule"/>
</dbReference>
<dbReference type="GO" id="GO:0016491">
    <property type="term" value="F:oxidoreductase activity"/>
    <property type="evidence" value="ECO:0007669"/>
    <property type="project" value="UniProtKB-KW"/>
</dbReference>
<dbReference type="SUPFAM" id="SSF55205">
    <property type="entry name" value="EPT/RTPC-like"/>
    <property type="match status" value="1"/>
</dbReference>
<keyword evidence="14" id="KW-0456">Lyase</keyword>
<feature type="binding site" evidence="16">
    <location>
        <position position="254"/>
    </location>
    <ligand>
        <name>3-phosphoshikimate</name>
        <dbReference type="ChEBI" id="CHEBI:145989"/>
    </ligand>
</feature>
<keyword evidence="7" id="KW-0547">Nucleotide-binding</keyword>
<protein>
    <recommendedName>
        <fullName evidence="16">3-phosphoshikimate 1-carboxyvinyltransferase</fullName>
        <ecNumber evidence="16">2.5.1.19</ecNumber>
    </recommendedName>
    <alternativeName>
        <fullName evidence="16">5-enolpyruvylshikimate-3-phosphate synthase</fullName>
        <shortName evidence="16">EPSP synthase</shortName>
        <shortName evidence="16">EPSPS</shortName>
    </alternativeName>
</protein>
<evidence type="ECO:0000256" key="13">
    <source>
        <dbReference type="ARBA" id="ARBA00023141"/>
    </source>
</evidence>
<evidence type="ECO:0000256" key="2">
    <source>
        <dbReference type="ARBA" id="ARBA00004811"/>
    </source>
</evidence>
<dbReference type="AlphaFoldDB" id="A0A940DV15"/>
<comment type="catalytic activity">
    <reaction evidence="15">
        <text>3-phosphoshikimate + phosphoenolpyruvate = 5-O-(1-carboxyvinyl)-3-phosphoshikimate + phosphate</text>
        <dbReference type="Rhea" id="RHEA:21256"/>
        <dbReference type="ChEBI" id="CHEBI:43474"/>
        <dbReference type="ChEBI" id="CHEBI:57701"/>
        <dbReference type="ChEBI" id="CHEBI:58702"/>
        <dbReference type="ChEBI" id="CHEBI:145989"/>
        <dbReference type="EC" id="2.5.1.19"/>
    </reaction>
    <physiologicalReaction direction="left-to-right" evidence="15">
        <dbReference type="Rhea" id="RHEA:21257"/>
    </physiologicalReaction>
</comment>
<feature type="binding site" evidence="16">
    <location>
        <position position="400"/>
    </location>
    <ligand>
        <name>phosphoenolpyruvate</name>
        <dbReference type="ChEBI" id="CHEBI:58702"/>
    </ligand>
</feature>
<evidence type="ECO:0000256" key="4">
    <source>
        <dbReference type="ARBA" id="ARBA00022605"/>
    </source>
</evidence>
<dbReference type="GO" id="GO:0003855">
    <property type="term" value="F:3-dehydroquinate dehydratase activity"/>
    <property type="evidence" value="ECO:0007669"/>
    <property type="project" value="InterPro"/>
</dbReference>
<evidence type="ECO:0000256" key="1">
    <source>
        <dbReference type="ARBA" id="ARBA00001947"/>
    </source>
</evidence>
<feature type="binding site" evidence="16">
    <location>
        <position position="667"/>
    </location>
    <ligand>
        <name>phosphoenolpyruvate</name>
        <dbReference type="ChEBI" id="CHEBI:58702"/>
    </ligand>
</feature>
<evidence type="ECO:0000313" key="18">
    <source>
        <dbReference type="EMBL" id="MBO8484685.1"/>
    </source>
</evidence>
<dbReference type="Pfam" id="PF01487">
    <property type="entry name" value="DHquinase_I"/>
    <property type="match status" value="1"/>
</dbReference>
<keyword evidence="8" id="KW-0418">Kinase</keyword>
<reference evidence="18" key="1">
    <citation type="submission" date="2020-10" db="EMBL/GenBank/DDBJ databases">
        <authorList>
            <person name="Gilroy R."/>
        </authorList>
    </citation>
    <scope>NUCLEOTIDE SEQUENCE</scope>
    <source>
        <strain evidence="18">G3-8215</strain>
    </source>
</reference>
<dbReference type="PANTHER" id="PTHR21090">
    <property type="entry name" value="AROM/DEHYDROQUINATE SYNTHASE"/>
    <property type="match status" value="1"/>
</dbReference>